<evidence type="ECO:0000256" key="7">
    <source>
        <dbReference type="RuleBase" id="RU363032"/>
    </source>
</evidence>
<dbReference type="GO" id="GO:0055085">
    <property type="term" value="P:transmembrane transport"/>
    <property type="evidence" value="ECO:0007669"/>
    <property type="project" value="InterPro"/>
</dbReference>
<evidence type="ECO:0000256" key="5">
    <source>
        <dbReference type="ARBA" id="ARBA00022989"/>
    </source>
</evidence>
<name>A0A2V5K0Z5_9BACL</name>
<dbReference type="GO" id="GO:0005886">
    <property type="term" value="C:plasma membrane"/>
    <property type="evidence" value="ECO:0007669"/>
    <property type="project" value="UniProtKB-SubCell"/>
</dbReference>
<keyword evidence="10" id="KW-1185">Reference proteome</keyword>
<proteinExistence type="inferred from homology"/>
<feature type="domain" description="ABC transmembrane type-1" evidence="8">
    <location>
        <begin position="95"/>
        <end position="310"/>
    </location>
</feature>
<evidence type="ECO:0000256" key="4">
    <source>
        <dbReference type="ARBA" id="ARBA00022692"/>
    </source>
</evidence>
<feature type="transmembrane region" description="Helical" evidence="7">
    <location>
        <begin position="289"/>
        <end position="310"/>
    </location>
</feature>
<dbReference type="Proteomes" id="UP000247476">
    <property type="component" value="Unassembled WGS sequence"/>
</dbReference>
<sequence length="322" mass="36445">MEATDSLSGRPQVPPDAAAVRPLWRLRRNLKQYRMMYALLLPGLVYFTLFKYVPMAGVVIAFKNYNLMQGIWGSPWVGLDNFRLFFEGVYYKQILANTITISLYKLVFGFPAPIVLALLLNEVRLMWFKRVVQTVTYLPHFISWVIMYGLLTALLSPGSGLVNLVLMELGMDPVSFLTEPSWIRTILVSTDIWKDVGWGAILYLAALAGIDPSLYEAATVDGASKWRQLWHITLPGIRSVIILILILRLSHILDVGFDQVFMMANVFNQEKADIIDTWVYRIGLQQMQFGLATAVGLQKSLIGLVLILAANRIAKKFDGQIW</sequence>
<gene>
    <name evidence="9" type="ORF">DLM86_17755</name>
</gene>
<dbReference type="Gene3D" id="1.10.3720.10">
    <property type="entry name" value="MetI-like"/>
    <property type="match status" value="1"/>
</dbReference>
<keyword evidence="5 7" id="KW-1133">Transmembrane helix</keyword>
<evidence type="ECO:0000256" key="3">
    <source>
        <dbReference type="ARBA" id="ARBA00022475"/>
    </source>
</evidence>
<keyword evidence="3" id="KW-1003">Cell membrane</keyword>
<feature type="transmembrane region" description="Helical" evidence="7">
    <location>
        <begin position="141"/>
        <end position="166"/>
    </location>
</feature>
<evidence type="ECO:0000313" key="10">
    <source>
        <dbReference type="Proteomes" id="UP000247476"/>
    </source>
</evidence>
<dbReference type="PROSITE" id="PS50928">
    <property type="entry name" value="ABC_TM1"/>
    <property type="match status" value="1"/>
</dbReference>
<keyword evidence="9" id="KW-0547">Nucleotide-binding</keyword>
<keyword evidence="9" id="KW-0067">ATP-binding</keyword>
<accession>A0A2V5K0Z5</accession>
<protein>
    <submittedName>
        <fullName evidence="9">Polysaccharide ABC transporter ATP-binding protein</fullName>
    </submittedName>
</protein>
<comment type="subcellular location">
    <subcellularLocation>
        <location evidence="1 7">Cell membrane</location>
        <topology evidence="1 7">Multi-pass membrane protein</topology>
    </subcellularLocation>
</comment>
<dbReference type="CDD" id="cd06261">
    <property type="entry name" value="TM_PBP2"/>
    <property type="match status" value="1"/>
</dbReference>
<dbReference type="AlphaFoldDB" id="A0A2V5K0Z5"/>
<keyword evidence="4 7" id="KW-0812">Transmembrane</keyword>
<organism evidence="9 10">
    <name type="scientific">Paenibacillus flagellatus</name>
    <dbReference type="NCBI Taxonomy" id="2211139"/>
    <lineage>
        <taxon>Bacteria</taxon>
        <taxon>Bacillati</taxon>
        <taxon>Bacillota</taxon>
        <taxon>Bacilli</taxon>
        <taxon>Bacillales</taxon>
        <taxon>Paenibacillaceae</taxon>
        <taxon>Paenibacillus</taxon>
    </lineage>
</organism>
<dbReference type="Pfam" id="PF00528">
    <property type="entry name" value="BPD_transp_1"/>
    <property type="match status" value="1"/>
</dbReference>
<dbReference type="RefSeq" id="WP_110841405.1">
    <property type="nucleotide sequence ID" value="NZ_QJVJ01000008.1"/>
</dbReference>
<evidence type="ECO:0000256" key="2">
    <source>
        <dbReference type="ARBA" id="ARBA00022448"/>
    </source>
</evidence>
<dbReference type="InterPro" id="IPR035906">
    <property type="entry name" value="MetI-like_sf"/>
</dbReference>
<evidence type="ECO:0000313" key="9">
    <source>
        <dbReference type="EMBL" id="PYI52855.1"/>
    </source>
</evidence>
<evidence type="ECO:0000256" key="6">
    <source>
        <dbReference type="ARBA" id="ARBA00023136"/>
    </source>
</evidence>
<dbReference type="PANTHER" id="PTHR43227:SF11">
    <property type="entry name" value="BLL4140 PROTEIN"/>
    <property type="match status" value="1"/>
</dbReference>
<feature type="transmembrane region" description="Helical" evidence="7">
    <location>
        <begin position="229"/>
        <end position="253"/>
    </location>
</feature>
<keyword evidence="6 7" id="KW-0472">Membrane</keyword>
<comment type="similarity">
    <text evidence="7">Belongs to the binding-protein-dependent transport system permease family.</text>
</comment>
<dbReference type="PANTHER" id="PTHR43227">
    <property type="entry name" value="BLL4140 PROTEIN"/>
    <property type="match status" value="1"/>
</dbReference>
<dbReference type="SUPFAM" id="SSF161098">
    <property type="entry name" value="MetI-like"/>
    <property type="match status" value="1"/>
</dbReference>
<dbReference type="InterPro" id="IPR000515">
    <property type="entry name" value="MetI-like"/>
</dbReference>
<dbReference type="GO" id="GO:0005524">
    <property type="term" value="F:ATP binding"/>
    <property type="evidence" value="ECO:0007669"/>
    <property type="project" value="UniProtKB-KW"/>
</dbReference>
<dbReference type="InterPro" id="IPR050809">
    <property type="entry name" value="UgpAE/MalFG_permease"/>
</dbReference>
<feature type="transmembrane region" description="Helical" evidence="7">
    <location>
        <begin position="35"/>
        <end position="62"/>
    </location>
</feature>
<dbReference type="EMBL" id="QJVJ01000008">
    <property type="protein sequence ID" value="PYI52855.1"/>
    <property type="molecule type" value="Genomic_DNA"/>
</dbReference>
<keyword evidence="2 7" id="KW-0813">Transport</keyword>
<dbReference type="OrthoDB" id="9785836at2"/>
<feature type="transmembrane region" description="Helical" evidence="7">
    <location>
        <begin position="94"/>
        <end position="120"/>
    </location>
</feature>
<evidence type="ECO:0000259" key="8">
    <source>
        <dbReference type="PROSITE" id="PS50928"/>
    </source>
</evidence>
<evidence type="ECO:0000256" key="1">
    <source>
        <dbReference type="ARBA" id="ARBA00004651"/>
    </source>
</evidence>
<reference evidence="9 10" key="1">
    <citation type="submission" date="2018-05" db="EMBL/GenBank/DDBJ databases">
        <title>Paenibacillus flagellatus sp. nov., isolated from selenium mineral soil.</title>
        <authorList>
            <person name="Dai X."/>
        </authorList>
    </citation>
    <scope>NUCLEOTIDE SEQUENCE [LARGE SCALE GENOMIC DNA]</scope>
    <source>
        <strain evidence="9 10">DXL2</strain>
    </source>
</reference>
<comment type="caution">
    <text evidence="9">The sequence shown here is derived from an EMBL/GenBank/DDBJ whole genome shotgun (WGS) entry which is preliminary data.</text>
</comment>
<feature type="transmembrane region" description="Helical" evidence="7">
    <location>
        <begin position="196"/>
        <end position="217"/>
    </location>
</feature>